<dbReference type="InterPro" id="IPR027417">
    <property type="entry name" value="P-loop_NTPase"/>
</dbReference>
<dbReference type="CDD" id="cd03257">
    <property type="entry name" value="ABC_NikE_OppD_transporters"/>
    <property type="match status" value="1"/>
</dbReference>
<evidence type="ECO:0000256" key="3">
    <source>
        <dbReference type="ARBA" id="ARBA00022741"/>
    </source>
</evidence>
<feature type="domain" description="ABC transporter" evidence="6">
    <location>
        <begin position="8"/>
        <end position="253"/>
    </location>
</feature>
<sequence>MTDSAPLLACEGLTCGYVVGHHEVLAVDDVSLAVHPGEILGITGPSGCGKSTTLRLISGRERPDQGRVRMGGVDIWEGARRGPRLPRPGFVMPVFQDPVASLNRRWPIWRSITEPLTVGRRRMSTDERRRIAREQMGRVGLGHLDERALPARLSGGQAQRVAIVRALVAEPSLVVADEPTAALDVTTAAGVTRVLREAADSLGIALVVVSHDRNFLAVLADRLVRMDHGRVVERTSREDLQRHDPTRPYPGHQTVDITPADAGDPDLEGRSTDAPGRPNPSNEELSL</sequence>
<evidence type="ECO:0000259" key="6">
    <source>
        <dbReference type="PROSITE" id="PS50893"/>
    </source>
</evidence>
<dbReference type="InterPro" id="IPR003593">
    <property type="entry name" value="AAA+_ATPase"/>
</dbReference>
<evidence type="ECO:0000256" key="5">
    <source>
        <dbReference type="SAM" id="MobiDB-lite"/>
    </source>
</evidence>
<feature type="compositionally biased region" description="Basic and acidic residues" evidence="5">
    <location>
        <begin position="234"/>
        <end position="246"/>
    </location>
</feature>
<dbReference type="GO" id="GO:0005524">
    <property type="term" value="F:ATP binding"/>
    <property type="evidence" value="ECO:0007669"/>
    <property type="project" value="UniProtKB-KW"/>
</dbReference>
<evidence type="ECO:0000313" key="7">
    <source>
        <dbReference type="EMBL" id="AXV09000.1"/>
    </source>
</evidence>
<evidence type="ECO:0000256" key="1">
    <source>
        <dbReference type="ARBA" id="ARBA00005417"/>
    </source>
</evidence>
<gene>
    <name evidence="7" type="ORF">DVS28_a4334</name>
</gene>
<dbReference type="SUPFAM" id="SSF52540">
    <property type="entry name" value="P-loop containing nucleoside triphosphate hydrolases"/>
    <property type="match status" value="1"/>
</dbReference>
<evidence type="ECO:0000256" key="4">
    <source>
        <dbReference type="ARBA" id="ARBA00022840"/>
    </source>
</evidence>
<dbReference type="PROSITE" id="PS50893">
    <property type="entry name" value="ABC_TRANSPORTER_2"/>
    <property type="match status" value="1"/>
</dbReference>
<dbReference type="InterPro" id="IPR017871">
    <property type="entry name" value="ABC_transporter-like_CS"/>
</dbReference>
<reference evidence="7 8" key="1">
    <citation type="submission" date="2018-09" db="EMBL/GenBank/DDBJ databases">
        <title>Complete genome sequence of Euzebya sp. DY32-46 isolated from seawater of Pacific Ocean.</title>
        <authorList>
            <person name="Xu L."/>
            <person name="Wu Y.-H."/>
            <person name="Xu X.-W."/>
        </authorList>
    </citation>
    <scope>NUCLEOTIDE SEQUENCE [LARGE SCALE GENOMIC DNA]</scope>
    <source>
        <strain evidence="7 8">DY32-46</strain>
    </source>
</reference>
<organism evidence="7 8">
    <name type="scientific">Euzebya pacifica</name>
    <dbReference type="NCBI Taxonomy" id="1608957"/>
    <lineage>
        <taxon>Bacteria</taxon>
        <taxon>Bacillati</taxon>
        <taxon>Actinomycetota</taxon>
        <taxon>Nitriliruptoria</taxon>
        <taxon>Euzebyales</taxon>
    </lineage>
</organism>
<dbReference type="GO" id="GO:0055085">
    <property type="term" value="P:transmembrane transport"/>
    <property type="evidence" value="ECO:0007669"/>
    <property type="project" value="UniProtKB-ARBA"/>
</dbReference>
<evidence type="ECO:0000313" key="8">
    <source>
        <dbReference type="Proteomes" id="UP000264006"/>
    </source>
</evidence>
<dbReference type="InterPro" id="IPR050319">
    <property type="entry name" value="ABC_transp_ATP-bind"/>
</dbReference>
<dbReference type="InterPro" id="IPR003439">
    <property type="entry name" value="ABC_transporter-like_ATP-bd"/>
</dbReference>
<dbReference type="PANTHER" id="PTHR43776">
    <property type="entry name" value="TRANSPORT ATP-BINDING PROTEIN"/>
    <property type="match status" value="1"/>
</dbReference>
<accession>A0A346Y3F3</accession>
<proteinExistence type="inferred from homology"/>
<keyword evidence="4 7" id="KW-0067">ATP-binding</keyword>
<keyword evidence="3" id="KW-0547">Nucleotide-binding</keyword>
<dbReference type="Gene3D" id="3.40.50.300">
    <property type="entry name" value="P-loop containing nucleotide triphosphate hydrolases"/>
    <property type="match status" value="1"/>
</dbReference>
<dbReference type="PANTHER" id="PTHR43776:SF7">
    <property type="entry name" value="D,D-DIPEPTIDE TRANSPORT ATP-BINDING PROTEIN DDPF-RELATED"/>
    <property type="match status" value="1"/>
</dbReference>
<dbReference type="OrthoDB" id="2986442at2"/>
<dbReference type="RefSeq" id="WP_114593257.1">
    <property type="nucleotide sequence ID" value="NZ_CP031165.1"/>
</dbReference>
<dbReference type="GO" id="GO:0016887">
    <property type="term" value="F:ATP hydrolysis activity"/>
    <property type="evidence" value="ECO:0007669"/>
    <property type="project" value="InterPro"/>
</dbReference>
<dbReference type="EMBL" id="CP031165">
    <property type="protein sequence ID" value="AXV09000.1"/>
    <property type="molecule type" value="Genomic_DNA"/>
</dbReference>
<keyword evidence="2" id="KW-0813">Transport</keyword>
<protein>
    <submittedName>
        <fullName evidence="7">ABC transporter ATP-binding protein</fullName>
    </submittedName>
</protein>
<evidence type="ECO:0000256" key="2">
    <source>
        <dbReference type="ARBA" id="ARBA00022448"/>
    </source>
</evidence>
<name>A0A346Y3F3_9ACTN</name>
<dbReference type="Pfam" id="PF00005">
    <property type="entry name" value="ABC_tran"/>
    <property type="match status" value="1"/>
</dbReference>
<feature type="region of interest" description="Disordered" evidence="5">
    <location>
        <begin position="234"/>
        <end position="287"/>
    </location>
</feature>
<dbReference type="KEGG" id="euz:DVS28_a4334"/>
<dbReference type="SMART" id="SM00382">
    <property type="entry name" value="AAA"/>
    <property type="match status" value="1"/>
</dbReference>
<dbReference type="AlphaFoldDB" id="A0A346Y3F3"/>
<dbReference type="Proteomes" id="UP000264006">
    <property type="component" value="Chromosome"/>
</dbReference>
<dbReference type="PROSITE" id="PS00211">
    <property type="entry name" value="ABC_TRANSPORTER_1"/>
    <property type="match status" value="1"/>
</dbReference>
<keyword evidence="8" id="KW-1185">Reference proteome</keyword>
<comment type="similarity">
    <text evidence="1">Belongs to the ABC transporter superfamily.</text>
</comment>